<dbReference type="AlphaFoldDB" id="A0AA35XGV8"/>
<feature type="domain" description="Ig-like" evidence="9">
    <location>
        <begin position="314"/>
        <end position="400"/>
    </location>
</feature>
<organism evidence="10 11">
    <name type="scientific">Geodia barretti</name>
    <name type="common">Barrett's horny sponge</name>
    <dbReference type="NCBI Taxonomy" id="519541"/>
    <lineage>
        <taxon>Eukaryota</taxon>
        <taxon>Metazoa</taxon>
        <taxon>Porifera</taxon>
        <taxon>Demospongiae</taxon>
        <taxon>Heteroscleromorpha</taxon>
        <taxon>Tetractinellida</taxon>
        <taxon>Astrophorina</taxon>
        <taxon>Geodiidae</taxon>
        <taxon>Geodia</taxon>
    </lineage>
</organism>
<evidence type="ECO:0000313" key="10">
    <source>
        <dbReference type="EMBL" id="CAI8057024.1"/>
    </source>
</evidence>
<evidence type="ECO:0000256" key="2">
    <source>
        <dbReference type="ARBA" id="ARBA00022525"/>
    </source>
</evidence>
<evidence type="ECO:0000256" key="8">
    <source>
        <dbReference type="SAM" id="SignalP"/>
    </source>
</evidence>
<dbReference type="InterPro" id="IPR001611">
    <property type="entry name" value="Leu-rich_rpt"/>
</dbReference>
<dbReference type="InterPro" id="IPR010255">
    <property type="entry name" value="Haem_peroxidase_sf"/>
</dbReference>
<dbReference type="SMART" id="SM00369">
    <property type="entry name" value="LRR_TYP"/>
    <property type="match status" value="4"/>
</dbReference>
<dbReference type="SUPFAM" id="SSF52058">
    <property type="entry name" value="L domain-like"/>
    <property type="match status" value="1"/>
</dbReference>
<reference evidence="10" key="1">
    <citation type="submission" date="2023-03" db="EMBL/GenBank/DDBJ databases">
        <authorList>
            <person name="Steffen K."/>
            <person name="Cardenas P."/>
        </authorList>
    </citation>
    <scope>NUCLEOTIDE SEQUENCE</scope>
</reference>
<dbReference type="GO" id="GO:0005576">
    <property type="term" value="C:extracellular region"/>
    <property type="evidence" value="ECO:0007669"/>
    <property type="project" value="UniProtKB-SubCell"/>
</dbReference>
<evidence type="ECO:0000256" key="7">
    <source>
        <dbReference type="PIRSR" id="PIRSR619791-2"/>
    </source>
</evidence>
<dbReference type="Gene3D" id="2.60.40.10">
    <property type="entry name" value="Immunoglobulins"/>
    <property type="match status" value="2"/>
</dbReference>
<dbReference type="InterPro" id="IPR000483">
    <property type="entry name" value="Cys-rich_flank_reg_C"/>
</dbReference>
<evidence type="ECO:0000313" key="11">
    <source>
        <dbReference type="Proteomes" id="UP001174909"/>
    </source>
</evidence>
<gene>
    <name evidence="10" type="ORF">GBAR_LOCUS31059</name>
</gene>
<dbReference type="Pfam" id="PF13927">
    <property type="entry name" value="Ig_3"/>
    <property type="match status" value="2"/>
</dbReference>
<dbReference type="PROSITE" id="PS50292">
    <property type="entry name" value="PEROXIDASE_3"/>
    <property type="match status" value="1"/>
</dbReference>
<sequence length="1146" mass="123974">MVSLMARREGVSLLVVFLAAAVFVSCDATICVLCTCSGTGGATKSVSCTHMSMDMYRVPGDVPSTTELLDLSGHSIKSIERNDFSNLPSLVNLSLAGNEINSVGLYTFSDLLNLRTLDIHGNHITSVARGAFSGLAKLEKLDLRGNDITRVSRETFAGLPALTTLNLANNPLYCDCGVGWMVSASSFPPLHSSSSSPPTCARPSQLAGRRVDSLSLDEIGCVVPQVTAVATTIAVFKGERVVLSCSVTGASESDIVWYYNGQMVTDGDQLLGNGSLLISQMTAEGAGQYTCVSSNMAGSGNATISVTYLGTVRPRVSIPPSHVHAFTGENVVLRCVGDQRTVSYHWYKDGQPLETSDRVAVVTGVGLNISHVTMDDSGVYSCVVMGIEGSSEASAQLSVTGALISCEGVIDATAVGNIRSMVMFAFNHSSINNVSSPHQLLRRLKLPDDASIELLLAADVFQQALDAARSSHQGESEGGVPALSDCEITLLAELSGCLEHSPTPHCSDVCHHSRYRSVDGSCNNWAQPAWGTADTPFHRLLAPVYEDGLGLPVGWSGGMPSARTISQRVIRSHNVEPDTDVTHMLMQFGQFLDHDLDLAPGTPADSSFTSGAMCDTECSNSAPCFPIVIETGDPRISAQCMPFTRSGGVCGSGGSSLLVGSAAFYREQLNGITSFIDGSQIYGSSEEHAERLRDPARQGWLLEGVATSSGKPFLPFDTFSLIECSTGIHSGRSQCFLAGDVRANEQVGLTAMHTLFFREHNRVASYLSHLNPHWNQETIFQESRRVVIAEWQNIAYSEYLPTILGPSGLGDYHGYDPNVNPTIANAFATAAYRFGHGQILPFFNRLNTSYQPEPYGPLQLRHAFFAPHRLLEEGGIDPLLRGFLATPGKKRAPHSGLNSNLTEALFEQAHNISLDLAALNIQRGRDHGLPSYVQWRQFCNLQTDDPLADIRNATVRRQLLEVYGEEVDKIDLWVGGLLESVETGAQLGPTFSCIISNQFQRLRAGDRFWYERGGQFTPDQLVTLKRASLARIICDNADNITQVPRQAFSLQPVAQFSACSDLPVVDLNLWTECDDPGPRVERRSIIMSSMEEEVRELRAAVASLQNSVLTCVMNGERYVNMEEWDMGPCTHCSCQNGAVACSERSC</sequence>
<dbReference type="InterPro" id="IPR036179">
    <property type="entry name" value="Ig-like_dom_sf"/>
</dbReference>
<dbReference type="InterPro" id="IPR037120">
    <property type="entry name" value="Haem_peroxidase_sf_animal"/>
</dbReference>
<feature type="binding site" description="axial binding residue" evidence="7">
    <location>
        <position position="836"/>
    </location>
    <ligand>
        <name>heme b</name>
        <dbReference type="ChEBI" id="CHEBI:60344"/>
    </ligand>
    <ligandPart>
        <name>Fe</name>
        <dbReference type="ChEBI" id="CHEBI:18248"/>
    </ligandPart>
</feature>
<dbReference type="InterPro" id="IPR003599">
    <property type="entry name" value="Ig_sub"/>
</dbReference>
<dbReference type="Gene3D" id="3.80.10.10">
    <property type="entry name" value="Ribonuclease Inhibitor"/>
    <property type="match status" value="2"/>
</dbReference>
<dbReference type="Pfam" id="PF13855">
    <property type="entry name" value="LRR_8"/>
    <property type="match status" value="1"/>
</dbReference>
<feature type="chain" id="PRO_5041400527" evidence="8">
    <location>
        <begin position="29"/>
        <end position="1146"/>
    </location>
</feature>
<keyword evidence="2" id="KW-0964">Secreted</keyword>
<keyword evidence="7" id="KW-0408">Iron</keyword>
<dbReference type="InterPro" id="IPR007110">
    <property type="entry name" value="Ig-like_dom"/>
</dbReference>
<dbReference type="InterPro" id="IPR032675">
    <property type="entry name" value="LRR_dom_sf"/>
</dbReference>
<dbReference type="EMBL" id="CASHTH010004417">
    <property type="protein sequence ID" value="CAI8057024.1"/>
    <property type="molecule type" value="Genomic_DNA"/>
</dbReference>
<evidence type="ECO:0000256" key="3">
    <source>
        <dbReference type="ARBA" id="ARBA00022614"/>
    </source>
</evidence>
<dbReference type="SMART" id="SM00082">
    <property type="entry name" value="LRRCT"/>
    <property type="match status" value="1"/>
</dbReference>
<dbReference type="InterPro" id="IPR013783">
    <property type="entry name" value="Ig-like_fold"/>
</dbReference>
<dbReference type="PROSITE" id="PS50835">
    <property type="entry name" value="IG_LIKE"/>
    <property type="match status" value="2"/>
</dbReference>
<evidence type="ECO:0000256" key="6">
    <source>
        <dbReference type="ARBA" id="ARBA00023157"/>
    </source>
</evidence>
<keyword evidence="5" id="KW-0677">Repeat</keyword>
<dbReference type="PANTHER" id="PTHR11475:SF58">
    <property type="entry name" value="PEROXIDASIN"/>
    <property type="match status" value="1"/>
</dbReference>
<keyword evidence="3" id="KW-0433">Leucine-rich repeat</keyword>
<dbReference type="SUPFAM" id="SSF57603">
    <property type="entry name" value="FnI-like domain"/>
    <property type="match status" value="1"/>
</dbReference>
<feature type="signal peptide" evidence="8">
    <location>
        <begin position="1"/>
        <end position="28"/>
    </location>
</feature>
<dbReference type="GO" id="GO:0004601">
    <property type="term" value="F:peroxidase activity"/>
    <property type="evidence" value="ECO:0007669"/>
    <property type="project" value="InterPro"/>
</dbReference>
<dbReference type="Gene3D" id="2.10.70.10">
    <property type="entry name" value="Complement Module, domain 1"/>
    <property type="match status" value="1"/>
</dbReference>
<evidence type="ECO:0000256" key="1">
    <source>
        <dbReference type="ARBA" id="ARBA00004613"/>
    </source>
</evidence>
<dbReference type="GO" id="GO:0046872">
    <property type="term" value="F:metal ion binding"/>
    <property type="evidence" value="ECO:0007669"/>
    <property type="project" value="UniProtKB-KW"/>
</dbReference>
<dbReference type="GO" id="GO:0020037">
    <property type="term" value="F:heme binding"/>
    <property type="evidence" value="ECO:0007669"/>
    <property type="project" value="InterPro"/>
</dbReference>
<dbReference type="Pfam" id="PF03098">
    <property type="entry name" value="An_peroxidase"/>
    <property type="match status" value="1"/>
</dbReference>
<dbReference type="PROSITE" id="PS51450">
    <property type="entry name" value="LRR"/>
    <property type="match status" value="1"/>
</dbReference>
<comment type="caution">
    <text evidence="10">The sequence shown here is derived from an EMBL/GenBank/DDBJ whole genome shotgun (WGS) entry which is preliminary data.</text>
</comment>
<keyword evidence="4 8" id="KW-0732">Signal</keyword>
<keyword evidence="7" id="KW-0479">Metal-binding</keyword>
<evidence type="ECO:0000259" key="9">
    <source>
        <dbReference type="PROSITE" id="PS50835"/>
    </source>
</evidence>
<dbReference type="SUPFAM" id="SSF48113">
    <property type="entry name" value="Heme-dependent peroxidases"/>
    <property type="match status" value="1"/>
</dbReference>
<dbReference type="PRINTS" id="PR00457">
    <property type="entry name" value="ANPEROXIDASE"/>
</dbReference>
<protein>
    <submittedName>
        <fullName evidence="10">Peroxidasin homolog</fullName>
    </submittedName>
</protein>
<evidence type="ECO:0000256" key="5">
    <source>
        <dbReference type="ARBA" id="ARBA00022737"/>
    </source>
</evidence>
<keyword evidence="6" id="KW-1015">Disulfide bond</keyword>
<dbReference type="SUPFAM" id="SSF48726">
    <property type="entry name" value="Immunoglobulin"/>
    <property type="match status" value="2"/>
</dbReference>
<dbReference type="PROSITE" id="PS51257">
    <property type="entry name" value="PROKAR_LIPOPROTEIN"/>
    <property type="match status" value="1"/>
</dbReference>
<dbReference type="Proteomes" id="UP001174909">
    <property type="component" value="Unassembled WGS sequence"/>
</dbReference>
<dbReference type="SMART" id="SM00409">
    <property type="entry name" value="IG"/>
    <property type="match status" value="2"/>
</dbReference>
<dbReference type="SMART" id="SM00408">
    <property type="entry name" value="IGc2"/>
    <property type="match status" value="2"/>
</dbReference>
<dbReference type="PANTHER" id="PTHR11475">
    <property type="entry name" value="OXIDASE/PEROXIDASE"/>
    <property type="match status" value="1"/>
</dbReference>
<dbReference type="Gene3D" id="1.10.640.10">
    <property type="entry name" value="Haem peroxidase domain superfamily, animal type"/>
    <property type="match status" value="1"/>
</dbReference>
<dbReference type="GO" id="GO:0006979">
    <property type="term" value="P:response to oxidative stress"/>
    <property type="evidence" value="ECO:0007669"/>
    <property type="project" value="InterPro"/>
</dbReference>
<keyword evidence="11" id="KW-1185">Reference proteome</keyword>
<dbReference type="InterPro" id="IPR003591">
    <property type="entry name" value="Leu-rich_rpt_typical-subtyp"/>
</dbReference>
<accession>A0AA35XGV8</accession>
<dbReference type="FunFam" id="1.10.640.10:FF:000003">
    <property type="entry name" value="chorion peroxidase"/>
    <property type="match status" value="1"/>
</dbReference>
<proteinExistence type="predicted"/>
<feature type="domain" description="Ig-like" evidence="9">
    <location>
        <begin position="224"/>
        <end position="307"/>
    </location>
</feature>
<name>A0AA35XGV8_GEOBA</name>
<comment type="subcellular location">
    <subcellularLocation>
        <location evidence="1">Secreted</location>
    </subcellularLocation>
</comment>
<keyword evidence="7" id="KW-0349">Heme</keyword>
<dbReference type="InterPro" id="IPR003598">
    <property type="entry name" value="Ig_sub2"/>
</dbReference>
<dbReference type="InterPro" id="IPR019791">
    <property type="entry name" value="Haem_peroxidase_animal"/>
</dbReference>
<evidence type="ECO:0000256" key="4">
    <source>
        <dbReference type="ARBA" id="ARBA00022729"/>
    </source>
</evidence>